<dbReference type="GO" id="GO:0003700">
    <property type="term" value="F:DNA-binding transcription factor activity"/>
    <property type="evidence" value="ECO:0007669"/>
    <property type="project" value="TreeGrafter"/>
</dbReference>
<dbReference type="InterPro" id="IPR046335">
    <property type="entry name" value="LacI/GalR-like_sensor"/>
</dbReference>
<dbReference type="AlphaFoldDB" id="A0A1W6L9X9"/>
<dbReference type="GO" id="GO:0000976">
    <property type="term" value="F:transcription cis-regulatory region binding"/>
    <property type="evidence" value="ECO:0007669"/>
    <property type="project" value="TreeGrafter"/>
</dbReference>
<dbReference type="STRING" id="946333.A4W93_14580"/>
<dbReference type="InterPro" id="IPR028082">
    <property type="entry name" value="Peripla_BP_I"/>
</dbReference>
<dbReference type="PANTHER" id="PTHR30146">
    <property type="entry name" value="LACI-RELATED TRANSCRIPTIONAL REPRESSOR"/>
    <property type="match status" value="1"/>
</dbReference>
<evidence type="ECO:0000256" key="3">
    <source>
        <dbReference type="ARBA" id="ARBA00023163"/>
    </source>
</evidence>
<dbReference type="InterPro" id="IPR010982">
    <property type="entry name" value="Lambda_DNA-bd_dom_sf"/>
</dbReference>
<evidence type="ECO:0000259" key="4">
    <source>
        <dbReference type="PROSITE" id="PS50932"/>
    </source>
</evidence>
<dbReference type="Proteomes" id="UP000193427">
    <property type="component" value="Chromosome"/>
</dbReference>
<dbReference type="KEGG" id="rgu:A4W93_14580"/>
<dbReference type="PROSITE" id="PS50932">
    <property type="entry name" value="HTH_LACI_2"/>
    <property type="match status" value="1"/>
</dbReference>
<dbReference type="Pfam" id="PF13377">
    <property type="entry name" value="Peripla_BP_3"/>
    <property type="match status" value="1"/>
</dbReference>
<keyword evidence="6" id="KW-1185">Reference proteome</keyword>
<dbReference type="SUPFAM" id="SSF53822">
    <property type="entry name" value="Periplasmic binding protein-like I"/>
    <property type="match status" value="1"/>
</dbReference>
<keyword evidence="3" id="KW-0804">Transcription</keyword>
<dbReference type="SMART" id="SM00354">
    <property type="entry name" value="HTH_LACI"/>
    <property type="match status" value="1"/>
</dbReference>
<evidence type="ECO:0000313" key="6">
    <source>
        <dbReference type="Proteomes" id="UP000193427"/>
    </source>
</evidence>
<feature type="domain" description="HTH lacI-type" evidence="4">
    <location>
        <begin position="1"/>
        <end position="44"/>
    </location>
</feature>
<sequence>MGVATASRVISGTGSFSAAAAERVRAAAAELGFRPSNVARALSLQSTGTIGVYVPDFRGPFYGPMLDAIDGELRRHGRHMVAVNGIGDVDARQQALSSAEFLADRECDGIIIASNELRDADYLAIRQRIKHVAIINREVKGMKTQSFTVNHRLGGALAARALLEHGHKRLAVISGLAHAQDNRQRLEGFLETVRAAGIDSDTIPVVHADFTAPGGWAATEELLGRKTKFTGLFCANDQMAMAAISKLGVAGKSVPEDVSVVGYDNTDMGAYLRPRLTTVDTHIGEMGLNACRLLVNQCYGKELSIARDFPPTFVPRDSLRKIGR</sequence>
<dbReference type="Gene3D" id="1.10.260.40">
    <property type="entry name" value="lambda repressor-like DNA-binding domains"/>
    <property type="match status" value="1"/>
</dbReference>
<accession>A0A1W6L9X9</accession>
<dbReference type="InterPro" id="IPR000843">
    <property type="entry name" value="HTH_LacI"/>
</dbReference>
<dbReference type="SUPFAM" id="SSF47413">
    <property type="entry name" value="lambda repressor-like DNA-binding domains"/>
    <property type="match status" value="1"/>
</dbReference>
<evidence type="ECO:0000256" key="2">
    <source>
        <dbReference type="ARBA" id="ARBA00023125"/>
    </source>
</evidence>
<proteinExistence type="predicted"/>
<protein>
    <recommendedName>
        <fullName evidence="4">HTH lacI-type domain-containing protein</fullName>
    </recommendedName>
</protein>
<gene>
    <name evidence="5" type="ORF">A4W93_14580</name>
</gene>
<dbReference type="PANTHER" id="PTHR30146:SF109">
    <property type="entry name" value="HTH-TYPE TRANSCRIPTIONAL REGULATOR GALS"/>
    <property type="match status" value="1"/>
</dbReference>
<reference evidence="5 6" key="1">
    <citation type="submission" date="2016-04" db="EMBL/GenBank/DDBJ databases">
        <title>Complete genome sequence of natural rubber-degrading, novel Gram-negative bacterium, Rhizobacter gummiphilus strain NS21.</title>
        <authorList>
            <person name="Tabata M."/>
            <person name="Kasai D."/>
            <person name="Fukuda M."/>
        </authorList>
    </citation>
    <scope>NUCLEOTIDE SEQUENCE [LARGE SCALE GENOMIC DNA]</scope>
    <source>
        <strain evidence="5 6">NS21</strain>
    </source>
</reference>
<dbReference type="Pfam" id="PF00356">
    <property type="entry name" value="LacI"/>
    <property type="match status" value="1"/>
</dbReference>
<keyword evidence="1" id="KW-0805">Transcription regulation</keyword>
<name>A0A1W6L9X9_9BURK</name>
<dbReference type="EMBL" id="CP015118">
    <property type="protein sequence ID" value="ARN21020.1"/>
    <property type="molecule type" value="Genomic_DNA"/>
</dbReference>
<dbReference type="Gene3D" id="3.40.50.2300">
    <property type="match status" value="2"/>
</dbReference>
<keyword evidence="2" id="KW-0238">DNA-binding</keyword>
<organism evidence="5 6">
    <name type="scientific">Piscinibacter gummiphilus</name>
    <dbReference type="NCBI Taxonomy" id="946333"/>
    <lineage>
        <taxon>Bacteria</taxon>
        <taxon>Pseudomonadati</taxon>
        <taxon>Pseudomonadota</taxon>
        <taxon>Betaproteobacteria</taxon>
        <taxon>Burkholderiales</taxon>
        <taxon>Sphaerotilaceae</taxon>
        <taxon>Piscinibacter</taxon>
    </lineage>
</organism>
<evidence type="ECO:0000256" key="1">
    <source>
        <dbReference type="ARBA" id="ARBA00023015"/>
    </source>
</evidence>
<evidence type="ECO:0000313" key="5">
    <source>
        <dbReference type="EMBL" id="ARN21020.1"/>
    </source>
</evidence>